<dbReference type="HAMAP" id="MF_00114">
    <property type="entry name" value="DeoC_type1"/>
    <property type="match status" value="1"/>
</dbReference>
<dbReference type="InterPro" id="IPR028581">
    <property type="entry name" value="DeoC_typeI"/>
</dbReference>
<dbReference type="GO" id="GO:0004139">
    <property type="term" value="F:deoxyribose-phosphate aldolase activity"/>
    <property type="evidence" value="ECO:0007669"/>
    <property type="project" value="UniProtKB-UniRule"/>
</dbReference>
<evidence type="ECO:0000256" key="1">
    <source>
        <dbReference type="ARBA" id="ARBA00010936"/>
    </source>
</evidence>
<evidence type="ECO:0000256" key="4">
    <source>
        <dbReference type="ARBA" id="ARBA00023270"/>
    </source>
</evidence>
<keyword evidence="3 7" id="KW-0456">Lyase</keyword>
<dbReference type="Pfam" id="PF01791">
    <property type="entry name" value="DeoC"/>
    <property type="match status" value="1"/>
</dbReference>
<comment type="catalytic activity">
    <reaction evidence="5 7">
        <text>2-deoxy-D-ribose 5-phosphate = D-glyceraldehyde 3-phosphate + acetaldehyde</text>
        <dbReference type="Rhea" id="RHEA:12821"/>
        <dbReference type="ChEBI" id="CHEBI:15343"/>
        <dbReference type="ChEBI" id="CHEBI:59776"/>
        <dbReference type="ChEBI" id="CHEBI:62877"/>
        <dbReference type="EC" id="4.1.2.4"/>
    </reaction>
</comment>
<protein>
    <recommendedName>
        <fullName evidence="7">Deoxyribose-phosphate aldolase</fullName>
        <shortName evidence="7">DERA</shortName>
        <ecNumber evidence="7">4.1.2.4</ecNumber>
    </recommendedName>
    <alternativeName>
        <fullName evidence="7">2-deoxy-D-ribose 5-phosphate aldolase</fullName>
    </alternativeName>
    <alternativeName>
        <fullName evidence="7">Phosphodeoxyriboaldolase</fullName>
        <shortName evidence="7">Deoxyriboaldolase</shortName>
    </alternativeName>
</protein>
<comment type="subcellular location">
    <subcellularLocation>
        <location evidence="7">Cytoplasm</location>
    </subcellularLocation>
</comment>
<gene>
    <name evidence="7" type="primary">deoC</name>
    <name evidence="8" type="ORF">BJ960_001182</name>
</gene>
<dbReference type="Proteomes" id="UP000586095">
    <property type="component" value="Unassembled WGS sequence"/>
</dbReference>
<dbReference type="RefSeq" id="WP_185986604.1">
    <property type="nucleotide sequence ID" value="NZ_BAAALZ010000002.1"/>
</dbReference>
<dbReference type="InterPro" id="IPR013785">
    <property type="entry name" value="Aldolase_TIM"/>
</dbReference>
<keyword evidence="4 7" id="KW-0704">Schiff base</keyword>
<dbReference type="FunFam" id="3.20.20.70:FF:000044">
    <property type="entry name" value="Deoxyribose-phosphate aldolase"/>
    <property type="match status" value="1"/>
</dbReference>
<comment type="pathway">
    <text evidence="7">Carbohydrate degradation; 2-deoxy-D-ribose 1-phosphate degradation; D-glyceraldehyde 3-phosphate and acetaldehyde from 2-deoxy-alpha-D-ribose 1-phosphate: step 2/2.</text>
</comment>
<sequence length="229" mass="23228">MTPQALTPEHFLANADHTLLAPPTTAAELETFLDDAAALGVKRVCVSPSLLPVDKRGLEIVTVVGFPSGVHKAEVKAFEAARAIADGADEVDMVVNPGLVHAGDWDGVEAEVRAVREASAGKILKVIIESASLTDDQIVGCCKASEAAGADFVKTSTGFNAAGGASAHAVKLMAETVGGRLGVKASGGIRDAETARELWAAGATRFGVSATGAVVAGWDSSETATGSGY</sequence>
<dbReference type="PIRSF" id="PIRSF001357">
    <property type="entry name" value="DeoC"/>
    <property type="match status" value="1"/>
</dbReference>
<dbReference type="GO" id="GO:0006018">
    <property type="term" value="P:2-deoxyribose 1-phosphate catabolic process"/>
    <property type="evidence" value="ECO:0007669"/>
    <property type="project" value="UniProtKB-UniRule"/>
</dbReference>
<name>A0A852R7H4_9MICO</name>
<dbReference type="InterPro" id="IPR011343">
    <property type="entry name" value="DeoC"/>
</dbReference>
<dbReference type="SMART" id="SM01133">
    <property type="entry name" value="DeoC"/>
    <property type="match status" value="1"/>
</dbReference>
<dbReference type="GO" id="GO:0005737">
    <property type="term" value="C:cytoplasm"/>
    <property type="evidence" value="ECO:0007669"/>
    <property type="project" value="UniProtKB-SubCell"/>
</dbReference>
<evidence type="ECO:0000256" key="7">
    <source>
        <dbReference type="HAMAP-Rule" id="MF_00114"/>
    </source>
</evidence>
<keyword evidence="2 7" id="KW-0963">Cytoplasm</keyword>
<evidence type="ECO:0000256" key="2">
    <source>
        <dbReference type="ARBA" id="ARBA00022490"/>
    </source>
</evidence>
<reference evidence="8 9" key="1">
    <citation type="submission" date="2020-07" db="EMBL/GenBank/DDBJ databases">
        <title>Sequencing the genomes of 1000 actinobacteria strains.</title>
        <authorList>
            <person name="Klenk H.-P."/>
        </authorList>
    </citation>
    <scope>NUCLEOTIDE SEQUENCE [LARGE SCALE GENOMIC DNA]</scope>
    <source>
        <strain evidence="8 9">DSM 17380</strain>
    </source>
</reference>
<dbReference type="EC" id="4.1.2.4" evidence="7"/>
<comment type="function">
    <text evidence="6 7">Catalyzes a reversible aldol reaction between acetaldehyde and D-glyceraldehyde 3-phosphate to generate 2-deoxy-D-ribose 5-phosphate.</text>
</comment>
<evidence type="ECO:0000256" key="6">
    <source>
        <dbReference type="ARBA" id="ARBA00056337"/>
    </source>
</evidence>
<dbReference type="PANTHER" id="PTHR10889">
    <property type="entry name" value="DEOXYRIBOSE-PHOSPHATE ALDOLASE"/>
    <property type="match status" value="1"/>
</dbReference>
<dbReference type="CDD" id="cd00959">
    <property type="entry name" value="DeoC"/>
    <property type="match status" value="1"/>
</dbReference>
<comment type="caution">
    <text evidence="8">The sequence shown here is derived from an EMBL/GenBank/DDBJ whole genome shotgun (WGS) entry which is preliminary data.</text>
</comment>
<dbReference type="GO" id="GO:0016052">
    <property type="term" value="P:carbohydrate catabolic process"/>
    <property type="evidence" value="ECO:0007669"/>
    <property type="project" value="TreeGrafter"/>
</dbReference>
<dbReference type="InterPro" id="IPR002915">
    <property type="entry name" value="DeoC/FbaB/LacD_aldolase"/>
</dbReference>
<feature type="active site" description="Schiff-base intermediate with acetaldehyde" evidence="7">
    <location>
        <position position="154"/>
    </location>
</feature>
<dbReference type="Gene3D" id="3.20.20.70">
    <property type="entry name" value="Aldolase class I"/>
    <property type="match status" value="1"/>
</dbReference>
<dbReference type="SUPFAM" id="SSF51569">
    <property type="entry name" value="Aldolase"/>
    <property type="match status" value="1"/>
</dbReference>
<evidence type="ECO:0000256" key="5">
    <source>
        <dbReference type="ARBA" id="ARBA00048791"/>
    </source>
</evidence>
<evidence type="ECO:0000313" key="9">
    <source>
        <dbReference type="Proteomes" id="UP000586095"/>
    </source>
</evidence>
<proteinExistence type="inferred from homology"/>
<dbReference type="AlphaFoldDB" id="A0A852R7H4"/>
<dbReference type="GO" id="GO:0009264">
    <property type="term" value="P:deoxyribonucleotide catabolic process"/>
    <property type="evidence" value="ECO:0007669"/>
    <property type="project" value="UniProtKB-UniRule"/>
</dbReference>
<organism evidence="8 9">
    <name type="scientific">Leucobacter aridicollis</name>
    <dbReference type="NCBI Taxonomy" id="283878"/>
    <lineage>
        <taxon>Bacteria</taxon>
        <taxon>Bacillati</taxon>
        <taxon>Actinomycetota</taxon>
        <taxon>Actinomycetes</taxon>
        <taxon>Micrococcales</taxon>
        <taxon>Microbacteriaceae</taxon>
        <taxon>Leucobacter</taxon>
    </lineage>
</organism>
<evidence type="ECO:0000313" key="8">
    <source>
        <dbReference type="EMBL" id="NYD26379.1"/>
    </source>
</evidence>
<accession>A0A852R7H4</accession>
<comment type="similarity">
    <text evidence="1 7">Belongs to the DeoC/FbaB aldolase family. DeoC type 1 subfamily.</text>
</comment>
<dbReference type="NCBIfam" id="TIGR00126">
    <property type="entry name" value="deoC"/>
    <property type="match status" value="1"/>
</dbReference>
<dbReference type="PANTHER" id="PTHR10889:SF1">
    <property type="entry name" value="DEOXYRIBOSE-PHOSPHATE ALDOLASE"/>
    <property type="match status" value="1"/>
</dbReference>
<feature type="active site" description="Proton donor/acceptor" evidence="7">
    <location>
        <position position="184"/>
    </location>
</feature>
<dbReference type="EMBL" id="JACCBD010000001">
    <property type="protein sequence ID" value="NYD26379.1"/>
    <property type="molecule type" value="Genomic_DNA"/>
</dbReference>
<feature type="active site" description="Proton donor/acceptor" evidence="7">
    <location>
        <position position="92"/>
    </location>
</feature>
<keyword evidence="9" id="KW-1185">Reference proteome</keyword>
<evidence type="ECO:0000256" key="3">
    <source>
        <dbReference type="ARBA" id="ARBA00023239"/>
    </source>
</evidence>
<dbReference type="UniPathway" id="UPA00002">
    <property type="reaction ID" value="UER00468"/>
</dbReference>